<dbReference type="GO" id="GO:0003677">
    <property type="term" value="F:DNA binding"/>
    <property type="evidence" value="ECO:0007669"/>
    <property type="project" value="InterPro"/>
</dbReference>
<evidence type="ECO:0000313" key="6">
    <source>
        <dbReference type="EMBL" id="GCL64204.1"/>
    </source>
</evidence>
<dbReference type="InterPro" id="IPR012337">
    <property type="entry name" value="RNaseH-like_sf"/>
</dbReference>
<dbReference type="PANTHER" id="PTHR30231">
    <property type="entry name" value="DNA POLYMERASE III SUBUNIT EPSILON"/>
    <property type="match status" value="1"/>
</dbReference>
<dbReference type="GO" id="GO:0008408">
    <property type="term" value="F:3'-5' exonuclease activity"/>
    <property type="evidence" value="ECO:0007669"/>
    <property type="project" value="TreeGrafter"/>
</dbReference>
<reference evidence="7" key="1">
    <citation type="submission" date="2019-03" db="EMBL/GenBank/DDBJ databases">
        <title>Aquabacterium pictum sp.nov., the first bacteriochlorophyll a-containing freshwater bacterium in the genus Aquabacterium of the class Betaproteobacteria.</title>
        <authorList>
            <person name="Hirose S."/>
            <person name="Tank M."/>
            <person name="Hara E."/>
            <person name="Tamaki H."/>
            <person name="Takaichi S."/>
            <person name="Haruta S."/>
            <person name="Hanada S."/>
        </authorList>
    </citation>
    <scope>NUCLEOTIDE SEQUENCE [LARGE SCALE GENOMIC DNA]</scope>
    <source>
        <strain evidence="7">W35</strain>
    </source>
</reference>
<dbReference type="PANTHER" id="PTHR30231:SF37">
    <property type="entry name" value="EXODEOXYRIBONUCLEASE 10"/>
    <property type="match status" value="1"/>
</dbReference>
<evidence type="ECO:0000256" key="1">
    <source>
        <dbReference type="ARBA" id="ARBA00012417"/>
    </source>
</evidence>
<dbReference type="AlphaFoldDB" id="A0A480ARL8"/>
<evidence type="ECO:0000259" key="5">
    <source>
        <dbReference type="SMART" id="SM00479"/>
    </source>
</evidence>
<evidence type="ECO:0000256" key="3">
    <source>
        <dbReference type="ARBA" id="ARBA00026073"/>
    </source>
</evidence>
<dbReference type="Pfam" id="PF00929">
    <property type="entry name" value="RNase_T"/>
    <property type="match status" value="1"/>
</dbReference>
<evidence type="ECO:0000313" key="7">
    <source>
        <dbReference type="Proteomes" id="UP000301751"/>
    </source>
</evidence>
<proteinExistence type="predicted"/>
<dbReference type="NCBIfam" id="TIGR00573">
    <property type="entry name" value="dnaq"/>
    <property type="match status" value="1"/>
</dbReference>
<comment type="function">
    <text evidence="2">DNA polymerase III is a complex, multichain enzyme responsible for most of the replicative synthesis in bacteria. The epsilon subunit contain the editing function and is a proofreading 3'-5' exonuclease.</text>
</comment>
<dbReference type="EC" id="2.7.7.7" evidence="1"/>
<dbReference type="GO" id="GO:0003887">
    <property type="term" value="F:DNA-directed DNA polymerase activity"/>
    <property type="evidence" value="ECO:0007669"/>
    <property type="project" value="UniProtKB-EC"/>
</dbReference>
<dbReference type="OrthoDB" id="9803913at2"/>
<dbReference type="FunFam" id="3.30.420.10:FF:000045">
    <property type="entry name" value="3'-5' exonuclease DinG"/>
    <property type="match status" value="1"/>
</dbReference>
<evidence type="ECO:0000256" key="2">
    <source>
        <dbReference type="ARBA" id="ARBA00025483"/>
    </source>
</evidence>
<sequence length="224" mass="24342">MANQQSDDTPVAVIDFETTGMSPGQGARATEIAVVLVRGGRIVDRYASLMHTGVWVPPFIEQLTGISNRMLASAPPADDVMRAVADFTRGCALVAHNASFDRGFWQAEHALAGVDEEVQQAPFACTLLLSRRMYPEAPNHRLGTLAQWHGITPTGRAHRALADAEMAAELWLRIVRDVQTRHAAEVPFGLLCQLQRVPRQQLGRAVARYFSEAGRAAESVASGS</sequence>
<dbReference type="InterPro" id="IPR036397">
    <property type="entry name" value="RNaseH_sf"/>
</dbReference>
<dbReference type="Gene3D" id="3.30.420.10">
    <property type="entry name" value="Ribonuclease H-like superfamily/Ribonuclease H"/>
    <property type="match status" value="1"/>
</dbReference>
<dbReference type="Proteomes" id="UP000301751">
    <property type="component" value="Unassembled WGS sequence"/>
</dbReference>
<dbReference type="GO" id="GO:0045004">
    <property type="term" value="P:DNA replication proofreading"/>
    <property type="evidence" value="ECO:0007669"/>
    <property type="project" value="TreeGrafter"/>
</dbReference>
<dbReference type="RefSeq" id="WP_137733926.1">
    <property type="nucleotide sequence ID" value="NZ_BJCL01000008.1"/>
</dbReference>
<protein>
    <recommendedName>
        <fullName evidence="1">DNA-directed DNA polymerase</fullName>
        <ecNumber evidence="1">2.7.7.7</ecNumber>
    </recommendedName>
</protein>
<dbReference type="InterPro" id="IPR006054">
    <property type="entry name" value="DnaQ"/>
</dbReference>
<dbReference type="InterPro" id="IPR013520">
    <property type="entry name" value="Ribonucl_H"/>
</dbReference>
<organism evidence="6 7">
    <name type="scientific">Pseudaquabacterium pictum</name>
    <dbReference type="NCBI Taxonomy" id="2315236"/>
    <lineage>
        <taxon>Bacteria</taxon>
        <taxon>Pseudomonadati</taxon>
        <taxon>Pseudomonadota</taxon>
        <taxon>Betaproteobacteria</taxon>
        <taxon>Burkholderiales</taxon>
        <taxon>Sphaerotilaceae</taxon>
        <taxon>Pseudaquabacterium</taxon>
    </lineage>
</organism>
<keyword evidence="7" id="KW-1185">Reference proteome</keyword>
<dbReference type="EMBL" id="BJCL01000008">
    <property type="protein sequence ID" value="GCL64204.1"/>
    <property type="molecule type" value="Genomic_DNA"/>
</dbReference>
<dbReference type="CDD" id="cd06127">
    <property type="entry name" value="DEDDh"/>
    <property type="match status" value="1"/>
</dbReference>
<dbReference type="SUPFAM" id="SSF53098">
    <property type="entry name" value="Ribonuclease H-like"/>
    <property type="match status" value="1"/>
</dbReference>
<comment type="catalytic activity">
    <reaction evidence="4">
        <text>DNA(n) + a 2'-deoxyribonucleoside 5'-triphosphate = DNA(n+1) + diphosphate</text>
        <dbReference type="Rhea" id="RHEA:22508"/>
        <dbReference type="Rhea" id="RHEA-COMP:17339"/>
        <dbReference type="Rhea" id="RHEA-COMP:17340"/>
        <dbReference type="ChEBI" id="CHEBI:33019"/>
        <dbReference type="ChEBI" id="CHEBI:61560"/>
        <dbReference type="ChEBI" id="CHEBI:173112"/>
        <dbReference type="EC" id="2.7.7.7"/>
    </reaction>
</comment>
<gene>
    <name evidence="6" type="ORF">AQPW35_32850</name>
</gene>
<comment type="caution">
    <text evidence="6">The sequence shown here is derived from an EMBL/GenBank/DDBJ whole genome shotgun (WGS) entry which is preliminary data.</text>
</comment>
<accession>A0A480ARL8</accession>
<feature type="domain" description="Exonuclease" evidence="5">
    <location>
        <begin position="10"/>
        <end position="180"/>
    </location>
</feature>
<dbReference type="GO" id="GO:0005829">
    <property type="term" value="C:cytosol"/>
    <property type="evidence" value="ECO:0007669"/>
    <property type="project" value="TreeGrafter"/>
</dbReference>
<comment type="subunit">
    <text evidence="3">DNA polymerase III contains a core (composed of alpha, epsilon and theta chains) that associates with a tau subunit. This core dimerizes to form the POLIII' complex. PolIII' associates with the gamma complex (composed of gamma, delta, delta', psi and chi chains) and with the beta chain to form the complete DNA polymerase III complex.</text>
</comment>
<dbReference type="SMART" id="SM00479">
    <property type="entry name" value="EXOIII"/>
    <property type="match status" value="1"/>
</dbReference>
<evidence type="ECO:0000256" key="4">
    <source>
        <dbReference type="ARBA" id="ARBA00049244"/>
    </source>
</evidence>
<name>A0A480ARL8_9BURK</name>